<dbReference type="Pfam" id="PF04012">
    <property type="entry name" value="PspA_IM30"/>
    <property type="match status" value="1"/>
</dbReference>
<dbReference type="KEGG" id="marq:MARGE09_P2359"/>
<name>A0AAN1WID4_9GAMM</name>
<dbReference type="InterPro" id="IPR007157">
    <property type="entry name" value="PspA_VIPP1"/>
</dbReference>
<dbReference type="PANTHER" id="PTHR31088:SF9">
    <property type="entry name" value="PHAGE SHOCK PROTEIN A"/>
    <property type="match status" value="1"/>
</dbReference>
<protein>
    <recommendedName>
        <fullName evidence="5">PspA/IM30 family protein</fullName>
    </recommendedName>
</protein>
<evidence type="ECO:0000313" key="4">
    <source>
        <dbReference type="Proteomes" id="UP001320119"/>
    </source>
</evidence>
<dbReference type="PANTHER" id="PTHR31088">
    <property type="entry name" value="MEMBRANE-ASSOCIATED PROTEIN VIPP1, CHLOROPLASTIC"/>
    <property type="match status" value="1"/>
</dbReference>
<organism evidence="3 4">
    <name type="scientific">Marinagarivorans cellulosilyticus</name>
    <dbReference type="NCBI Taxonomy" id="2721545"/>
    <lineage>
        <taxon>Bacteria</taxon>
        <taxon>Pseudomonadati</taxon>
        <taxon>Pseudomonadota</taxon>
        <taxon>Gammaproteobacteria</taxon>
        <taxon>Cellvibrionales</taxon>
        <taxon>Cellvibrionaceae</taxon>
        <taxon>Marinagarivorans</taxon>
    </lineage>
</organism>
<evidence type="ECO:0000256" key="2">
    <source>
        <dbReference type="SAM" id="Coils"/>
    </source>
</evidence>
<accession>A0AAN1WID4</accession>
<keyword evidence="4" id="KW-1185">Reference proteome</keyword>
<dbReference type="AlphaFoldDB" id="A0AAN1WID4"/>
<proteinExistence type="inferred from homology"/>
<comment type="similarity">
    <text evidence="1">Belongs to the PspA/Vipp/IM30 family.</text>
</comment>
<dbReference type="Proteomes" id="UP001320119">
    <property type="component" value="Chromosome"/>
</dbReference>
<keyword evidence="2" id="KW-0175">Coiled coil</keyword>
<sequence length="229" mass="24668">MNIWSKLVTALRGGVNEAGEAIVDSQALRILEQEIRDASVELQQSKDSLASIMARQKVSEEKCNQLREKVAEHESYALKALEQDNESLAAEVAQKIAEIENRLANESASCESYASSASDLRQAIQKADDDLAQLKHEVDTVKATESVQKAQAAVSAKHSGTNAKLLTAAESLERIKEKQALKSAQMKVAAELARDTSGDGLEAKLKDAGITPAGNSAQSVLARLKNKQQ</sequence>
<dbReference type="RefSeq" id="WP_236982326.1">
    <property type="nucleotide sequence ID" value="NZ_AP023086.1"/>
</dbReference>
<gene>
    <name evidence="3" type="ORF">MARGE09_P2359</name>
</gene>
<evidence type="ECO:0000256" key="1">
    <source>
        <dbReference type="ARBA" id="ARBA00043985"/>
    </source>
</evidence>
<feature type="coiled-coil region" evidence="2">
    <location>
        <begin position="78"/>
        <end position="144"/>
    </location>
</feature>
<evidence type="ECO:0000313" key="3">
    <source>
        <dbReference type="EMBL" id="BCD98158.1"/>
    </source>
</evidence>
<reference evidence="3 4" key="1">
    <citation type="journal article" date="2022" name="IScience">
        <title>An ultrasensitive nanofiber-based assay for enzymatic hydrolysis and deep-sea microbial degradation of cellulose.</title>
        <authorList>
            <person name="Tsudome M."/>
            <person name="Tachioka M."/>
            <person name="Miyazaki M."/>
            <person name="Uchimura K."/>
            <person name="Tsuda M."/>
            <person name="Takaki Y."/>
            <person name="Deguchi S."/>
        </authorList>
    </citation>
    <scope>NUCLEOTIDE SEQUENCE [LARGE SCALE GENOMIC DNA]</scope>
    <source>
        <strain evidence="3 4">GE09</strain>
    </source>
</reference>
<dbReference type="EMBL" id="AP023086">
    <property type="protein sequence ID" value="BCD98158.1"/>
    <property type="molecule type" value="Genomic_DNA"/>
</dbReference>
<evidence type="ECO:0008006" key="5">
    <source>
        <dbReference type="Google" id="ProtNLM"/>
    </source>
</evidence>